<feature type="transmembrane region" description="Helical" evidence="1">
    <location>
        <begin position="21"/>
        <end position="38"/>
    </location>
</feature>
<evidence type="ECO:0000256" key="1">
    <source>
        <dbReference type="SAM" id="Phobius"/>
    </source>
</evidence>
<dbReference type="EMBL" id="CAJOBA010008375">
    <property type="protein sequence ID" value="CAF3826899.1"/>
    <property type="molecule type" value="Genomic_DNA"/>
</dbReference>
<dbReference type="Proteomes" id="UP000677228">
    <property type="component" value="Unassembled WGS sequence"/>
</dbReference>
<evidence type="ECO:0000313" key="6">
    <source>
        <dbReference type="Proteomes" id="UP000663829"/>
    </source>
</evidence>
<evidence type="ECO:0000313" key="5">
    <source>
        <dbReference type="EMBL" id="CAF3843561.1"/>
    </source>
</evidence>
<dbReference type="Proteomes" id="UP000663829">
    <property type="component" value="Unassembled WGS sequence"/>
</dbReference>
<dbReference type="Proteomes" id="UP000681722">
    <property type="component" value="Unassembled WGS sequence"/>
</dbReference>
<evidence type="ECO:0000313" key="3">
    <source>
        <dbReference type="EMBL" id="CAF1077205.1"/>
    </source>
</evidence>
<dbReference type="EMBL" id="CAJOBC010004871">
    <property type="protein sequence ID" value="CAF3843561.1"/>
    <property type="molecule type" value="Genomic_DNA"/>
</dbReference>
<proteinExistence type="predicted"/>
<keyword evidence="1" id="KW-0472">Membrane</keyword>
<dbReference type="Proteomes" id="UP000682733">
    <property type="component" value="Unassembled WGS sequence"/>
</dbReference>
<sequence length="340" mass="39175">MQMITNWIMNQDNNGILSSRKRTIVFILILALLVAYYVKSPPPPACDMEIAENRDFNSFYGITGLKNHFTTPTADECSPGIIFRPALPQTILKADNSASSFMTLAKYGTGKTLLRCEYFKCLAANNYLKISILNRQISEYLDRYVSGKNLTRKDCQNENCLIDWSENEFAQLIFSSLVTELIDTHHNTPLSFPDLSLHEKIHLITIICYYYNGVGTGNLEHFVNSFLGKRPDSPYLASEAKVQVQERNMFHDKPLLTHLKSDFKRFSILKNDNERLHLLLAILEEEKFEHEASSKHLYENVFRDLTRFSVFIKNSLNKTPVFVIDGIDENGYFFPQKRSE</sequence>
<reference evidence="3" key="1">
    <citation type="submission" date="2021-02" db="EMBL/GenBank/DDBJ databases">
        <authorList>
            <person name="Nowell W R."/>
        </authorList>
    </citation>
    <scope>NUCLEOTIDE SEQUENCE</scope>
</reference>
<name>A0A814MB55_9BILA</name>
<dbReference type="AlphaFoldDB" id="A0A814MB55"/>
<accession>A0A814MB55</accession>
<organism evidence="3 6">
    <name type="scientific">Didymodactylos carnosus</name>
    <dbReference type="NCBI Taxonomy" id="1234261"/>
    <lineage>
        <taxon>Eukaryota</taxon>
        <taxon>Metazoa</taxon>
        <taxon>Spiralia</taxon>
        <taxon>Gnathifera</taxon>
        <taxon>Rotifera</taxon>
        <taxon>Eurotatoria</taxon>
        <taxon>Bdelloidea</taxon>
        <taxon>Philodinida</taxon>
        <taxon>Philodinidae</taxon>
        <taxon>Didymodactylos</taxon>
    </lineage>
</organism>
<dbReference type="EMBL" id="CAJNOK010008360">
    <property type="protein sequence ID" value="CAF1061383.1"/>
    <property type="molecule type" value="Genomic_DNA"/>
</dbReference>
<gene>
    <name evidence="3" type="ORF">GPM918_LOCUS17584</name>
    <name evidence="2" type="ORF">OVA965_LOCUS17434</name>
    <name evidence="5" type="ORF">SRO942_LOCUS17581</name>
    <name evidence="4" type="ORF">TMI583_LOCUS17445</name>
</gene>
<dbReference type="OrthoDB" id="10051750at2759"/>
<evidence type="ECO:0000313" key="2">
    <source>
        <dbReference type="EMBL" id="CAF1061383.1"/>
    </source>
</evidence>
<evidence type="ECO:0000313" key="4">
    <source>
        <dbReference type="EMBL" id="CAF3826899.1"/>
    </source>
</evidence>
<keyword evidence="6" id="KW-1185">Reference proteome</keyword>
<comment type="caution">
    <text evidence="3">The sequence shown here is derived from an EMBL/GenBank/DDBJ whole genome shotgun (WGS) entry which is preliminary data.</text>
</comment>
<protein>
    <submittedName>
        <fullName evidence="3">Uncharacterized protein</fullName>
    </submittedName>
</protein>
<keyword evidence="1" id="KW-1133">Transmembrane helix</keyword>
<dbReference type="EMBL" id="CAJNOQ010004871">
    <property type="protein sequence ID" value="CAF1077205.1"/>
    <property type="molecule type" value="Genomic_DNA"/>
</dbReference>
<keyword evidence="1" id="KW-0812">Transmembrane</keyword>